<dbReference type="GO" id="GO:0010506">
    <property type="term" value="P:regulation of autophagy"/>
    <property type="evidence" value="ECO:0000318"/>
    <property type="project" value="GO_Central"/>
</dbReference>
<evidence type="ECO:0000313" key="4">
    <source>
        <dbReference type="RefSeq" id="XP_035667115.1"/>
    </source>
</evidence>
<dbReference type="Pfam" id="PF07035">
    <property type="entry name" value="RMC1_C"/>
    <property type="match status" value="1"/>
</dbReference>
<dbReference type="OMA" id="VWVHNRE"/>
<dbReference type="PANTHER" id="PTHR12897:SF4">
    <property type="entry name" value="REGULATOR OF MON1-CCZ1 COMPLEX"/>
    <property type="match status" value="1"/>
</dbReference>
<name>A0A9J7MGK8_BRAFL</name>
<dbReference type="KEGG" id="bfo:118409858"/>
<gene>
    <name evidence="4" type="primary">LOC118409858</name>
</gene>
<dbReference type="RefSeq" id="XP_035667115.1">
    <property type="nucleotide sequence ID" value="XM_035811222.1"/>
</dbReference>
<dbReference type="OrthoDB" id="26384at2759"/>
<dbReference type="Proteomes" id="UP000001554">
    <property type="component" value="Chromosome 2"/>
</dbReference>
<reference evidence="4" key="3">
    <citation type="submission" date="2025-08" db="UniProtKB">
        <authorList>
            <consortium name="RefSeq"/>
        </authorList>
    </citation>
    <scope>IDENTIFICATION</scope>
</reference>
<evidence type="ECO:0000259" key="2">
    <source>
        <dbReference type="Pfam" id="PF21029"/>
    </source>
</evidence>
<organism evidence="3 4">
    <name type="scientific">Branchiostoma floridae</name>
    <name type="common">Florida lancelet</name>
    <name type="synonym">Amphioxus</name>
    <dbReference type="NCBI Taxonomy" id="7739"/>
    <lineage>
        <taxon>Eukaryota</taxon>
        <taxon>Metazoa</taxon>
        <taxon>Chordata</taxon>
        <taxon>Cephalochordata</taxon>
        <taxon>Leptocardii</taxon>
        <taxon>Amphioxiformes</taxon>
        <taxon>Branchiostomatidae</taxon>
        <taxon>Branchiostoma</taxon>
    </lineage>
</organism>
<dbReference type="GO" id="GO:0035658">
    <property type="term" value="C:Mon1-Ccz1 complex"/>
    <property type="evidence" value="ECO:0000318"/>
    <property type="project" value="GO_Central"/>
</dbReference>
<accession>A0A9J7MGK8</accession>
<reference evidence="3" key="2">
    <citation type="journal article" date="2020" name="Nat. Ecol. Evol.">
        <title>Deeply conserved synteny resolves early events in vertebrate evolution.</title>
        <authorList>
            <person name="Simakov O."/>
            <person name="Marletaz F."/>
            <person name="Yue J.X."/>
            <person name="O'Connell B."/>
            <person name="Jenkins J."/>
            <person name="Brandt A."/>
            <person name="Calef R."/>
            <person name="Tung C.H."/>
            <person name="Huang T.K."/>
            <person name="Schmutz J."/>
            <person name="Satoh N."/>
            <person name="Yu J.K."/>
            <person name="Putnam N.H."/>
            <person name="Green R.E."/>
            <person name="Rokhsar D.S."/>
        </authorList>
    </citation>
    <scope>NUCLEOTIDE SEQUENCE [LARGE SCALE GENOMIC DNA]</scope>
    <source>
        <strain evidence="3">S238N-H82</strain>
    </source>
</reference>
<dbReference type="PANTHER" id="PTHR12897">
    <property type="entry name" value="COLON CANCER-ASSOCIATED PROTEIN MIC1"/>
    <property type="match status" value="1"/>
</dbReference>
<evidence type="ECO:0000313" key="3">
    <source>
        <dbReference type="Proteomes" id="UP000001554"/>
    </source>
</evidence>
<evidence type="ECO:0000259" key="1">
    <source>
        <dbReference type="Pfam" id="PF07035"/>
    </source>
</evidence>
<protein>
    <submittedName>
        <fullName evidence="4">Regulator of MON1-CCZ1 complex-like</fullName>
    </submittedName>
</protein>
<reference evidence="4" key="1">
    <citation type="journal article" date="2016" name="Genome Biol. Evol.">
        <title>Conserved non-coding elements in the most distant genera of cephalochordates: the Goldilocks principle.</title>
        <authorList>
            <person name="Yue J.X."/>
            <person name="Kozmikova I."/>
            <person name="Ono H."/>
            <person name="Nossa C.W."/>
            <person name="Kozmik Z."/>
            <person name="Putnam N.H."/>
            <person name="Yu J.K."/>
            <person name="Holland L.Z."/>
        </authorList>
    </citation>
    <scope>NUCLEOTIDE SEQUENCE</scope>
</reference>
<dbReference type="Pfam" id="PF21029">
    <property type="entry name" value="RMC1_N"/>
    <property type="match status" value="1"/>
</dbReference>
<dbReference type="InterPro" id="IPR049040">
    <property type="entry name" value="RMC1_N"/>
</dbReference>
<dbReference type="GO" id="GO:0031902">
    <property type="term" value="C:late endosome membrane"/>
    <property type="evidence" value="ECO:0000318"/>
    <property type="project" value="GO_Central"/>
</dbReference>
<dbReference type="AlphaFoldDB" id="A0A9J7MGK8"/>
<feature type="domain" description="Regulator of MON1-CCZ1 complex N-terminal" evidence="2">
    <location>
        <begin position="94"/>
        <end position="212"/>
    </location>
</feature>
<feature type="domain" description="Mic1" evidence="1">
    <location>
        <begin position="455"/>
        <end position="702"/>
    </location>
</feature>
<proteinExistence type="predicted"/>
<dbReference type="InterPro" id="IPR040371">
    <property type="entry name" value="RMC1"/>
</dbReference>
<sequence>MYLVRPDVLADLPVMSSPSSGARSTSLRTFHTAWCTSSRDSSCLRDKLQFTTNMLVKVESSWSWETSKMADDSFYLELSRSPIRFDPVSNVNNVFFDENNRQVFAVRSGGATGVVVKGPDAKTSINFRMEDKGSVISIKFSYDLKILAIQRCYKTVEFMNFGQAVDPVEYSQSCKGKTTKIIGFNWVAINEVVFITDHGLEYYQVIPEKKTLKSMKTYNVSVNWFVYLPESALLLLSSSTLGNVLHPYLFRAGQVFKLPKFEVDLPVVPKPPKLCLLERDVTMAQIYGQVYIIVLRHQPRGPGHASAEVVLYQLQKESPAKKTNVLRLDMSGRFAVNIVDNLIVVHHQASKTSMIFDIKLQSETESDGYVTYHHPVLSPLPIKPFKLRVTGVPTVAGPEVKEINCELYSPNWIVFQPSIIIDAKLGCLWTVCLKLEPLVTMIPDKCRLMDFLLLRRDCKMVILSVCKQMLTPGRQCNLPTIASIFDKLNRVYRSYLEEETAYAQAVEIAQARGTGTPKRPQRSQAVIDQSDMYTHVLSIFVDNKEIKYKFMVAVLVEYIRSLSQFQIPVQHYLYELVINTLVQNNCFYQLHQFLQYHVLSDSKPIACLMLSLESVYPPAHQLALDMLKRLSTANEEIIEVLLSKHQLLTALRFIRSVGIVDTVSARKFLEAAHATEDNMLFYTVFKFFEQRNLRLRGNPRFAPGEHCEQYISHFLMTFGEDALTTVVQ</sequence>
<keyword evidence="3" id="KW-1185">Reference proteome</keyword>
<dbReference type="InterPro" id="IPR009755">
    <property type="entry name" value="RMC1_C"/>
</dbReference>
<dbReference type="GeneID" id="118409858"/>